<keyword evidence="3" id="KW-1185">Reference proteome</keyword>
<organism evidence="2 3">
    <name type="scientific">Dibothriocephalus latus</name>
    <name type="common">Fish tapeworm</name>
    <name type="synonym">Diphyllobothrium latum</name>
    <dbReference type="NCBI Taxonomy" id="60516"/>
    <lineage>
        <taxon>Eukaryota</taxon>
        <taxon>Metazoa</taxon>
        <taxon>Spiralia</taxon>
        <taxon>Lophotrochozoa</taxon>
        <taxon>Platyhelminthes</taxon>
        <taxon>Cestoda</taxon>
        <taxon>Eucestoda</taxon>
        <taxon>Diphyllobothriidea</taxon>
        <taxon>Diphyllobothriidae</taxon>
        <taxon>Dibothriocephalus</taxon>
    </lineage>
</organism>
<dbReference type="EMBL" id="UYRU01059937">
    <property type="protein sequence ID" value="VDN14662.1"/>
    <property type="molecule type" value="Genomic_DNA"/>
</dbReference>
<feature type="region of interest" description="Disordered" evidence="1">
    <location>
        <begin position="23"/>
        <end position="58"/>
    </location>
</feature>
<dbReference type="Proteomes" id="UP000281553">
    <property type="component" value="Unassembled WGS sequence"/>
</dbReference>
<proteinExistence type="predicted"/>
<evidence type="ECO:0000256" key="1">
    <source>
        <dbReference type="SAM" id="MobiDB-lite"/>
    </source>
</evidence>
<evidence type="ECO:0000313" key="2">
    <source>
        <dbReference type="EMBL" id="VDN14662.1"/>
    </source>
</evidence>
<sequence length="112" mass="12515">MTTPQTASSGDNQKWESFLNELRAIDSGASVPPPPPLSGDGDQERNNGTQDTDNEISRAERSYINKLLGTKLVETKESDIELLRSDPSNPLHSVKSFKELSMYDYVFLAYDF</sequence>
<accession>A0A3P7P2Y6</accession>
<protein>
    <submittedName>
        <fullName evidence="2">Uncharacterized protein</fullName>
    </submittedName>
</protein>
<reference evidence="2 3" key="1">
    <citation type="submission" date="2018-11" db="EMBL/GenBank/DDBJ databases">
        <authorList>
            <consortium name="Pathogen Informatics"/>
        </authorList>
    </citation>
    <scope>NUCLEOTIDE SEQUENCE [LARGE SCALE GENOMIC DNA]</scope>
</reference>
<dbReference type="OrthoDB" id="10265785at2759"/>
<name>A0A3P7P2Y6_DIBLA</name>
<dbReference type="AlphaFoldDB" id="A0A3P7P2Y6"/>
<gene>
    <name evidence="2" type="ORF">DILT_LOCUS10493</name>
</gene>
<evidence type="ECO:0000313" key="3">
    <source>
        <dbReference type="Proteomes" id="UP000281553"/>
    </source>
</evidence>